<dbReference type="CDD" id="cd01257">
    <property type="entry name" value="PH_IRS"/>
    <property type="match status" value="1"/>
</dbReference>
<comment type="subunit">
    <text evidence="1">Bindings to phosphatidylinositol 3-kinase and SHP2.</text>
</comment>
<evidence type="ECO:0000259" key="12">
    <source>
        <dbReference type="PROSITE" id="PS51064"/>
    </source>
</evidence>
<dbReference type="PANTHER" id="PTHR10614">
    <property type="entry name" value="INSULIN RECEPTOR SUBSTRATE"/>
    <property type="match status" value="1"/>
</dbReference>
<dbReference type="eggNOG" id="ENOG502QUNU">
    <property type="taxonomic scope" value="Eukaryota"/>
</dbReference>
<organism>
    <name type="scientific">Branchiostoma floridae</name>
    <name type="common">Florida lancelet</name>
    <name type="synonym">Amphioxus</name>
    <dbReference type="NCBI Taxonomy" id="7739"/>
    <lineage>
        <taxon>Eukaryota</taxon>
        <taxon>Metazoa</taxon>
        <taxon>Chordata</taxon>
        <taxon>Cephalochordata</taxon>
        <taxon>Leptocardii</taxon>
        <taxon>Amphioxiformes</taxon>
        <taxon>Branchiostomatidae</taxon>
        <taxon>Branchiostoma</taxon>
    </lineage>
</organism>
<evidence type="ECO:0000256" key="2">
    <source>
        <dbReference type="ARBA" id="ARBA00015710"/>
    </source>
</evidence>
<dbReference type="SMART" id="SM00233">
    <property type="entry name" value="PH"/>
    <property type="match status" value="1"/>
</dbReference>
<dbReference type="EMBL" id="GG666681">
    <property type="protein sequence ID" value="EEN43888.1"/>
    <property type="molecule type" value="Genomic_DNA"/>
</dbReference>
<feature type="compositionally biased region" description="Polar residues" evidence="10">
    <location>
        <begin position="884"/>
        <end position="895"/>
    </location>
</feature>
<dbReference type="InParanoid" id="C3ZU02"/>
<keyword evidence="6" id="KW-0221">Differentiation</keyword>
<dbReference type="SMART" id="SM00310">
    <property type="entry name" value="PTBI"/>
    <property type="match status" value="1"/>
</dbReference>
<evidence type="ECO:0000259" key="11">
    <source>
        <dbReference type="PROSITE" id="PS50003"/>
    </source>
</evidence>
<dbReference type="Gene3D" id="2.30.29.30">
    <property type="entry name" value="Pleckstrin-homology domain (PH domain)/Phosphotyrosine-binding domain (PTB)"/>
    <property type="match status" value="2"/>
</dbReference>
<evidence type="ECO:0000256" key="4">
    <source>
        <dbReference type="ARBA" id="ARBA00022604"/>
    </source>
</evidence>
<dbReference type="CDD" id="cd01204">
    <property type="entry name" value="PTB_IRS"/>
    <property type="match status" value="1"/>
</dbReference>
<feature type="compositionally biased region" description="Low complexity" evidence="10">
    <location>
        <begin position="552"/>
        <end position="568"/>
    </location>
</feature>
<feature type="region of interest" description="Disordered" evidence="10">
    <location>
        <begin position="440"/>
        <end position="468"/>
    </location>
</feature>
<keyword evidence="3" id="KW-0597">Phosphoprotein</keyword>
<reference evidence="13" key="1">
    <citation type="journal article" date="2008" name="Nature">
        <title>The amphioxus genome and the evolution of the chordate karyotype.</title>
        <authorList>
            <consortium name="US DOE Joint Genome Institute (JGI-PGF)"/>
            <person name="Putnam N.H."/>
            <person name="Butts T."/>
            <person name="Ferrier D.E.K."/>
            <person name="Furlong R.F."/>
            <person name="Hellsten U."/>
            <person name="Kawashima T."/>
            <person name="Robinson-Rechavi M."/>
            <person name="Shoguchi E."/>
            <person name="Terry A."/>
            <person name="Yu J.-K."/>
            <person name="Benito-Gutierrez E.L."/>
            <person name="Dubchak I."/>
            <person name="Garcia-Fernandez J."/>
            <person name="Gibson-Brown J.J."/>
            <person name="Grigoriev I.V."/>
            <person name="Horton A.C."/>
            <person name="de Jong P.J."/>
            <person name="Jurka J."/>
            <person name="Kapitonov V.V."/>
            <person name="Kohara Y."/>
            <person name="Kuroki Y."/>
            <person name="Lindquist E."/>
            <person name="Lucas S."/>
            <person name="Osoegawa K."/>
            <person name="Pennacchio L.A."/>
            <person name="Salamov A.A."/>
            <person name="Satou Y."/>
            <person name="Sauka-Spengler T."/>
            <person name="Schmutz J."/>
            <person name="Shin-I T."/>
            <person name="Toyoda A."/>
            <person name="Bronner-Fraser M."/>
            <person name="Fujiyama A."/>
            <person name="Holland L.Z."/>
            <person name="Holland P.W.H."/>
            <person name="Satoh N."/>
            <person name="Rokhsar D.S."/>
        </authorList>
    </citation>
    <scope>NUCLEOTIDE SEQUENCE [LARGE SCALE GENOMIC DNA]</scope>
    <source>
        <strain evidence="13">S238N-H82</strain>
        <tissue evidence="13">Testes</tissue>
    </source>
</reference>
<evidence type="ECO:0000256" key="1">
    <source>
        <dbReference type="ARBA" id="ARBA00011440"/>
    </source>
</evidence>
<dbReference type="Pfam" id="PF00169">
    <property type="entry name" value="PH"/>
    <property type="match status" value="1"/>
</dbReference>
<dbReference type="SUPFAM" id="SSF50729">
    <property type="entry name" value="PH domain-like"/>
    <property type="match status" value="2"/>
</dbReference>
<feature type="region of interest" description="Disordered" evidence="10">
    <location>
        <begin position="485"/>
        <end position="540"/>
    </location>
</feature>
<evidence type="ECO:0000313" key="13">
    <source>
        <dbReference type="EMBL" id="EEN43888.1"/>
    </source>
</evidence>
<dbReference type="PRINTS" id="PR00628">
    <property type="entry name" value="INSULINRSI"/>
</dbReference>
<dbReference type="STRING" id="7739.C3ZU02"/>
<feature type="region of interest" description="Disordered" evidence="10">
    <location>
        <begin position="865"/>
        <end position="895"/>
    </location>
</feature>
<feature type="region of interest" description="Disordered" evidence="10">
    <location>
        <begin position="928"/>
        <end position="1001"/>
    </location>
</feature>
<name>C3ZU02_BRAFL</name>
<feature type="region of interest" description="Disordered" evidence="10">
    <location>
        <begin position="59"/>
        <end position="78"/>
    </location>
</feature>
<gene>
    <name evidence="13" type="ORF">BRAFLDRAFT_124878</name>
</gene>
<dbReference type="Pfam" id="PF02174">
    <property type="entry name" value="IRS"/>
    <property type="match status" value="1"/>
</dbReference>
<proteinExistence type="predicted"/>
<feature type="compositionally biased region" description="Polar residues" evidence="10">
    <location>
        <begin position="511"/>
        <end position="520"/>
    </location>
</feature>
<dbReference type="InterPro" id="IPR001849">
    <property type="entry name" value="PH_domain"/>
</dbReference>
<feature type="domain" description="IRS-type PTB" evidence="12">
    <location>
        <begin position="340"/>
        <end position="444"/>
    </location>
</feature>
<dbReference type="AlphaFoldDB" id="C3ZU02"/>
<keyword evidence="7" id="KW-0896">Oogenesis</keyword>
<dbReference type="InterPro" id="IPR002404">
    <property type="entry name" value="IRS_PTB"/>
</dbReference>
<dbReference type="GO" id="GO:0005158">
    <property type="term" value="F:insulin receptor binding"/>
    <property type="evidence" value="ECO:0007669"/>
    <property type="project" value="InterPro"/>
</dbReference>
<evidence type="ECO:0000256" key="9">
    <source>
        <dbReference type="ARBA" id="ARBA00046145"/>
    </source>
</evidence>
<dbReference type="PANTHER" id="PTHR10614:SF13">
    <property type="entry name" value="INSULIN RECEPTOR SUBSTRATE 1"/>
    <property type="match status" value="1"/>
</dbReference>
<protein>
    <recommendedName>
        <fullName evidence="2">Insulin receptor substrate 1</fullName>
    </recommendedName>
    <alternativeName>
        <fullName evidence="8">Protein chico</fullName>
    </alternativeName>
</protein>
<feature type="region of interest" description="Disordered" evidence="10">
    <location>
        <begin position="663"/>
        <end position="688"/>
    </location>
</feature>
<feature type="region of interest" description="Disordered" evidence="10">
    <location>
        <begin position="1015"/>
        <end position="1203"/>
    </location>
</feature>
<feature type="compositionally biased region" description="Low complexity" evidence="10">
    <location>
        <begin position="945"/>
        <end position="955"/>
    </location>
</feature>
<feature type="compositionally biased region" description="Polar residues" evidence="10">
    <location>
        <begin position="1116"/>
        <end position="1129"/>
    </location>
</feature>
<evidence type="ECO:0000256" key="10">
    <source>
        <dbReference type="SAM" id="MobiDB-lite"/>
    </source>
</evidence>
<sequence>MRPGAPCRMSRDLRSYRAQISAGDRVSSPDRSCGVCRGSRHDVCWRGHSRGRAETRIPAETQGGSYGPGCESARGEGEGGYGTGRGASLLEGRVRVGTVRAGVRRKGLGQSLPWSEERAKVSTGQSMRGGSGWVRYGPEYEGWVRVGTSKARVQVHPNGASGSVLARVRLYWTGCKYGQGVNGRKGVREGPGLVRTRVRLRGEAMVSMAQSLREEPESAREMVTVCMGLGAVGRSGLTMKKRYFVLHAKSSAGAARLEYFDNEKKWRHGAAPKRTIFLHHCFNINKKDDGKHKHMIVLYTRDECFSLVADTADEHDTWLAVLKDLHESGSQEGFISKQNFEHVWQVTLKPKGLGSSKNLTGQYRLCLTANSITLLKMNSEEPAMDFQLTQIRRCGHVESFFLMEVGRSAVTGAGELWMQVEDTLVAQNMHEAILSSMKAISSDDEFRPRSRSSGSSNPLPVPAGRRMTGTVPTMALSHTLPTRSRMRCDSLPTAPGRGGARYRTTSEGEMKTNSPVSPSRNRTRLSAIHQRSSPRSVIGSHGMFNRSVSAAGSLSQSPISGSPLSPSPTGFASDQYAHPLPISRGLMEYTSDGSTVSMDEYDSSPASSDHYLHKYTSLPTVSTLTTYSKGGCNQGGGCSQGGGYVPMAPAFPGGYPTRSAPQDVGYPTRSTPQEGSYMPMSGGIGRGSPTTLSSRLEDGYMPMSPGTPPTTTDMRLDESYMSMSPSSVSAPRQIVTRRPANGDPYVTMSPGSRSPDHAEYMQIWANQRPDNRQNNNNNDDSSYMSMSPVAQALPNTSNTYIVYSPSAESSPPAAVIEKGQMEATDGYVHMEMQPRRTGTETARRTGQTTQDDNYMAMDFGAKGSERLSASERLSSSLPAEHHLSSSPGGTNRPTTLRLTNQHEYINVTPTAAPNDGYAVMDYISGDGGVASSDESRTSAADGKTSTSESGIYSGEESGRPRSPGEYVNIDYSTKGADGPGSEGDGSEYMNLTYPSEKPSPKIHVSDYSLMAPVSIAERPEKGAGKSPGLLKQDSLTSEDEGLSSQGVIRHSPVFSTSADISVVKNSKESPEGGASPVTVETAAGASPVTAVTGASPVSGGSYENVSLGSRQGGGLTQSSQPGSRHSSVSSEKELNYISLDLPSDEGEGAAGDDNPVAKATRSPRSSVSSEDKADENPYASIDFTKSEGLRNTSPKYHDRDGRF</sequence>
<dbReference type="InterPro" id="IPR011993">
    <property type="entry name" value="PH-like_dom_sf"/>
</dbReference>
<dbReference type="InterPro" id="IPR039011">
    <property type="entry name" value="IRS"/>
</dbReference>
<comment type="function">
    <text evidence="9">Activates phosphatidylinositol 3-kinase when bound to the regulatory p85 subunit. May mediate the control of various cellular processes by insulin-like peptides. When phosphorylated by the insulin receptor binds specifically to various cellular proteins containing SH2 domains. Involved in control of cell proliferation, cell size, and body and organ growth throughout development. Also has a role in a signaling pathway controlling the physiological response required to endure periods of low nutrient conditions. Insulin/insulin-like growth factor (IGF) signaling pathway has a role in regulating aging and is necessary in the ovary for vitellogenic maturation.</text>
</comment>
<evidence type="ECO:0000256" key="7">
    <source>
        <dbReference type="ARBA" id="ARBA00022943"/>
    </source>
</evidence>
<dbReference type="PROSITE" id="PS50003">
    <property type="entry name" value="PH_DOMAIN"/>
    <property type="match status" value="1"/>
</dbReference>
<dbReference type="PROSITE" id="PS51064">
    <property type="entry name" value="IRS_PTB"/>
    <property type="match status" value="1"/>
</dbReference>
<evidence type="ECO:0000256" key="3">
    <source>
        <dbReference type="ARBA" id="ARBA00022553"/>
    </source>
</evidence>
<dbReference type="GO" id="GO:0008286">
    <property type="term" value="P:insulin receptor signaling pathway"/>
    <property type="evidence" value="ECO:0007669"/>
    <property type="project" value="InterPro"/>
</dbReference>
<accession>C3ZU02</accession>
<feature type="domain" description="PH" evidence="11">
    <location>
        <begin position="225"/>
        <end position="327"/>
    </location>
</feature>
<feature type="region of interest" description="Disordered" evidence="10">
    <location>
        <begin position="552"/>
        <end position="573"/>
    </location>
</feature>
<evidence type="ECO:0000256" key="8">
    <source>
        <dbReference type="ARBA" id="ARBA00033282"/>
    </source>
</evidence>
<keyword evidence="5" id="KW-0677">Repeat</keyword>
<evidence type="ECO:0000256" key="6">
    <source>
        <dbReference type="ARBA" id="ARBA00022782"/>
    </source>
</evidence>
<evidence type="ECO:0000256" key="5">
    <source>
        <dbReference type="ARBA" id="ARBA00022737"/>
    </source>
</evidence>
<dbReference type="SMART" id="SM01244">
    <property type="entry name" value="IRS"/>
    <property type="match status" value="1"/>
</dbReference>
<dbReference type="FunFam" id="2.30.29.30:FF:000441">
    <property type="entry name" value="Insulin receptor substrate 1"/>
    <property type="match status" value="1"/>
</dbReference>
<dbReference type="GO" id="GO:0048477">
    <property type="term" value="P:oogenesis"/>
    <property type="evidence" value="ECO:0007669"/>
    <property type="project" value="UniProtKB-KW"/>
</dbReference>
<keyword evidence="4" id="KW-0341">Growth regulation</keyword>